<dbReference type="InterPro" id="IPR052449">
    <property type="entry name" value="STYX-Interacting_Phosphatase"/>
</dbReference>
<accession>A0A9P0DPR5</accession>
<dbReference type="PROSITE" id="PS50056">
    <property type="entry name" value="TYR_PHOSPHATASE_2"/>
    <property type="match status" value="1"/>
</dbReference>
<dbReference type="InterPro" id="IPR000387">
    <property type="entry name" value="Tyr_Pase_dom"/>
</dbReference>
<dbReference type="Pfam" id="PF00782">
    <property type="entry name" value="DSPc"/>
    <property type="match status" value="1"/>
</dbReference>
<comment type="similarity">
    <text evidence="1">Belongs to the protein-tyrosine phosphatase family. Non-receptor class subfamily.</text>
</comment>
<dbReference type="GO" id="GO:0062026">
    <property type="term" value="P:negative regulation of SCF-dependent proteasomal ubiquitin-dependent catabolic process"/>
    <property type="evidence" value="ECO:0007669"/>
    <property type="project" value="TreeGrafter"/>
</dbReference>
<dbReference type="InterPro" id="IPR020422">
    <property type="entry name" value="TYR_PHOSPHATASE_DUAL_dom"/>
</dbReference>
<proteinExistence type="inferred from homology"/>
<gene>
    <name evidence="4" type="ORF">PHAECO_LOCUS7758</name>
</gene>
<evidence type="ECO:0000313" key="5">
    <source>
        <dbReference type="Proteomes" id="UP001153737"/>
    </source>
</evidence>
<evidence type="ECO:0000256" key="1">
    <source>
        <dbReference type="ARBA" id="ARBA00009649"/>
    </source>
</evidence>
<dbReference type="SMART" id="SM00195">
    <property type="entry name" value="DSPc"/>
    <property type="match status" value="1"/>
</dbReference>
<evidence type="ECO:0000313" key="4">
    <source>
        <dbReference type="EMBL" id="CAH1159919.1"/>
    </source>
</evidence>
<dbReference type="GO" id="GO:0070372">
    <property type="term" value="P:regulation of ERK1 and ERK2 cascade"/>
    <property type="evidence" value="ECO:0007669"/>
    <property type="project" value="TreeGrafter"/>
</dbReference>
<dbReference type="EMBL" id="OU896709">
    <property type="protein sequence ID" value="CAH1159919.1"/>
    <property type="molecule type" value="Genomic_DNA"/>
</dbReference>
<dbReference type="InterPro" id="IPR000340">
    <property type="entry name" value="Dual-sp_phosphatase_cat-dom"/>
</dbReference>
<reference evidence="4" key="1">
    <citation type="submission" date="2022-01" db="EMBL/GenBank/DDBJ databases">
        <authorList>
            <person name="King R."/>
        </authorList>
    </citation>
    <scope>NUCLEOTIDE SEQUENCE</scope>
</reference>
<dbReference type="PROSITE" id="PS50054">
    <property type="entry name" value="TYR_PHOSPHATASE_DUAL"/>
    <property type="match status" value="1"/>
</dbReference>
<reference evidence="4" key="2">
    <citation type="submission" date="2022-10" db="EMBL/GenBank/DDBJ databases">
        <authorList>
            <consortium name="ENA_rothamsted_submissions"/>
            <consortium name="culmorum"/>
            <person name="King R."/>
        </authorList>
    </citation>
    <scope>NUCLEOTIDE SEQUENCE</scope>
</reference>
<sequence length="253" mass="28816">MIDISSSNYSKGEVICGIDGSLMFNSRSSHQSQTFRHLHVHKTMQEIIPGVYLGPFNSAQRNCLLEHGINYIVCVRQEYEANIIKPQINDPAFAYLTLEIADNVTENIIRFFPKVRQFIDEALANNCKVLVHGNNGNSRSATLVLAYLMEKYGLSCGDALQYVKQKRATINPNEGFRAQLVEYEPIYKARQTLSNGETSNDSRQKRKCEQLTETVDYNLIQRPPSPDIANNNHIDVYSCKDFSDHLHRLLKKS</sequence>
<dbReference type="FunFam" id="3.90.190.10:FF:000036">
    <property type="entry name" value="Serine/threonine/tyrosine-interacting protein a"/>
    <property type="match status" value="1"/>
</dbReference>
<dbReference type="Proteomes" id="UP001153737">
    <property type="component" value="Chromosome 3"/>
</dbReference>
<dbReference type="OrthoDB" id="426001at2759"/>
<protein>
    <submittedName>
        <fullName evidence="4">Uncharacterized protein</fullName>
    </submittedName>
</protein>
<evidence type="ECO:0000259" key="3">
    <source>
        <dbReference type="PROSITE" id="PS50056"/>
    </source>
</evidence>
<organism evidence="4 5">
    <name type="scientific">Phaedon cochleariae</name>
    <name type="common">Mustard beetle</name>
    <dbReference type="NCBI Taxonomy" id="80249"/>
    <lineage>
        <taxon>Eukaryota</taxon>
        <taxon>Metazoa</taxon>
        <taxon>Ecdysozoa</taxon>
        <taxon>Arthropoda</taxon>
        <taxon>Hexapoda</taxon>
        <taxon>Insecta</taxon>
        <taxon>Pterygota</taxon>
        <taxon>Neoptera</taxon>
        <taxon>Endopterygota</taxon>
        <taxon>Coleoptera</taxon>
        <taxon>Polyphaga</taxon>
        <taxon>Cucujiformia</taxon>
        <taxon>Chrysomeloidea</taxon>
        <taxon>Chrysomelidae</taxon>
        <taxon>Chrysomelinae</taxon>
        <taxon>Chrysomelini</taxon>
        <taxon>Phaedon</taxon>
    </lineage>
</organism>
<dbReference type="AlphaFoldDB" id="A0A9P0DPR5"/>
<dbReference type="PANTHER" id="PTHR46588:SF1">
    <property type="entry name" value="SERINE_THREONINE_TYROSINE-INTERACTING PROTEIN"/>
    <property type="match status" value="1"/>
</dbReference>
<dbReference type="PANTHER" id="PTHR46588">
    <property type="entry name" value="SERINE/THREONINE/TYROSINE-INTERACTING PROTEIN"/>
    <property type="match status" value="1"/>
</dbReference>
<keyword evidence="5" id="KW-1185">Reference proteome</keyword>
<evidence type="ECO:0000259" key="2">
    <source>
        <dbReference type="PROSITE" id="PS50054"/>
    </source>
</evidence>
<feature type="domain" description="Tyrosine-protein phosphatase" evidence="2">
    <location>
        <begin position="43"/>
        <end position="189"/>
    </location>
</feature>
<dbReference type="GO" id="GO:1990444">
    <property type="term" value="F:F-box domain binding"/>
    <property type="evidence" value="ECO:0007669"/>
    <property type="project" value="TreeGrafter"/>
</dbReference>
<dbReference type="GO" id="GO:0005737">
    <property type="term" value="C:cytoplasm"/>
    <property type="evidence" value="ECO:0007669"/>
    <property type="project" value="TreeGrafter"/>
</dbReference>
<dbReference type="GO" id="GO:0005654">
    <property type="term" value="C:nucleoplasm"/>
    <property type="evidence" value="ECO:0007669"/>
    <property type="project" value="TreeGrafter"/>
</dbReference>
<dbReference type="Gene3D" id="3.90.190.10">
    <property type="entry name" value="Protein tyrosine phosphatase superfamily"/>
    <property type="match status" value="1"/>
</dbReference>
<dbReference type="SUPFAM" id="SSF52799">
    <property type="entry name" value="(Phosphotyrosine protein) phosphatases II"/>
    <property type="match status" value="1"/>
</dbReference>
<name>A0A9P0DPR5_PHACE</name>
<feature type="domain" description="Tyrosine specific protein phosphatases" evidence="3">
    <location>
        <begin position="109"/>
        <end position="167"/>
    </location>
</feature>
<dbReference type="InterPro" id="IPR029021">
    <property type="entry name" value="Prot-tyrosine_phosphatase-like"/>
</dbReference>